<sequence>MVEIVHGYVASVDVCMVTQIPRKYSFNYGIAPPPPSTSENYKNLIKFMCVEKSVGRVVQTVNKKKLRKTQVEIHSDPVMTARLNRKRTAGAIEDL</sequence>
<dbReference type="Proteomes" id="UP000887540">
    <property type="component" value="Unplaced"/>
</dbReference>
<dbReference type="WBParaSite" id="ACRNAN_scaffold26226.g6457.t1">
    <property type="protein sequence ID" value="ACRNAN_scaffold26226.g6457.t1"/>
    <property type="gene ID" value="ACRNAN_scaffold26226.g6457"/>
</dbReference>
<protein>
    <submittedName>
        <fullName evidence="2">Uncharacterized protein</fullName>
    </submittedName>
</protein>
<accession>A0A914DJ98</accession>
<evidence type="ECO:0000313" key="2">
    <source>
        <dbReference type="WBParaSite" id="ACRNAN_scaffold26226.g6457.t1"/>
    </source>
</evidence>
<organism evidence="1 2">
    <name type="scientific">Acrobeloides nanus</name>
    <dbReference type="NCBI Taxonomy" id="290746"/>
    <lineage>
        <taxon>Eukaryota</taxon>
        <taxon>Metazoa</taxon>
        <taxon>Ecdysozoa</taxon>
        <taxon>Nematoda</taxon>
        <taxon>Chromadorea</taxon>
        <taxon>Rhabditida</taxon>
        <taxon>Tylenchina</taxon>
        <taxon>Cephalobomorpha</taxon>
        <taxon>Cephaloboidea</taxon>
        <taxon>Cephalobidae</taxon>
        <taxon>Acrobeloides</taxon>
    </lineage>
</organism>
<dbReference type="AlphaFoldDB" id="A0A914DJ98"/>
<name>A0A914DJ98_9BILA</name>
<keyword evidence="1" id="KW-1185">Reference proteome</keyword>
<proteinExistence type="predicted"/>
<evidence type="ECO:0000313" key="1">
    <source>
        <dbReference type="Proteomes" id="UP000887540"/>
    </source>
</evidence>
<reference evidence="2" key="1">
    <citation type="submission" date="2022-11" db="UniProtKB">
        <authorList>
            <consortium name="WormBaseParasite"/>
        </authorList>
    </citation>
    <scope>IDENTIFICATION</scope>
</reference>